<proteinExistence type="predicted"/>
<accession>A0A4R2RZM4</accession>
<sequence>MSQYDSLHDYLQDNSNVDIHIVAEYINTYIEQNWQVVFNKNQDQLMNAYKQAGDMAYGSYLNLLFLSINKELKGAGLQSDTRLPGNLHISREWGNTEDYTDQERWMWSILTSNNENKKIGTIVTKVYHDHTQLRIPRPPQVFSILESSQEDIIGALSTISNSFKQSREFQVEYADYLKNSQS</sequence>
<comment type="caution">
    <text evidence="1">The sequence shown here is derived from an EMBL/GenBank/DDBJ whole genome shotgun (WGS) entry which is preliminary data.</text>
</comment>
<dbReference type="AlphaFoldDB" id="A0A4R2RZM4"/>
<gene>
    <name evidence="1" type="ORF">EDD57_11640</name>
</gene>
<dbReference type="EMBL" id="SLXV01000016">
    <property type="protein sequence ID" value="TCP68579.1"/>
    <property type="molecule type" value="Genomic_DNA"/>
</dbReference>
<evidence type="ECO:0000313" key="1">
    <source>
        <dbReference type="EMBL" id="TCP68579.1"/>
    </source>
</evidence>
<name>A0A4R2RZM4_9BACL</name>
<organism evidence="1 2">
    <name type="scientific">Baia soyae</name>
    <dbReference type="NCBI Taxonomy" id="1544746"/>
    <lineage>
        <taxon>Bacteria</taxon>
        <taxon>Bacillati</taxon>
        <taxon>Bacillota</taxon>
        <taxon>Bacilli</taxon>
        <taxon>Bacillales</taxon>
        <taxon>Thermoactinomycetaceae</taxon>
        <taxon>Baia</taxon>
    </lineage>
</organism>
<evidence type="ECO:0000313" key="2">
    <source>
        <dbReference type="Proteomes" id="UP000294746"/>
    </source>
</evidence>
<dbReference type="RefSeq" id="WP_131848733.1">
    <property type="nucleotide sequence ID" value="NZ_SLXV01000016.1"/>
</dbReference>
<dbReference type="InterPro" id="IPR046064">
    <property type="entry name" value="DUF6022"/>
</dbReference>
<protein>
    <submittedName>
        <fullName evidence="1">Uncharacterized protein</fullName>
    </submittedName>
</protein>
<dbReference type="OrthoDB" id="2863577at2"/>
<reference evidence="1 2" key="1">
    <citation type="submission" date="2019-03" db="EMBL/GenBank/DDBJ databases">
        <title>Genomic Encyclopedia of Type Strains, Phase IV (KMG-IV): sequencing the most valuable type-strain genomes for metagenomic binning, comparative biology and taxonomic classification.</title>
        <authorList>
            <person name="Goeker M."/>
        </authorList>
    </citation>
    <scope>NUCLEOTIDE SEQUENCE [LARGE SCALE GENOMIC DNA]</scope>
    <source>
        <strain evidence="1 2">DSM 46831</strain>
    </source>
</reference>
<dbReference type="Proteomes" id="UP000294746">
    <property type="component" value="Unassembled WGS sequence"/>
</dbReference>
<dbReference type="Pfam" id="PF19486">
    <property type="entry name" value="DUF6022"/>
    <property type="match status" value="1"/>
</dbReference>
<keyword evidence="2" id="KW-1185">Reference proteome</keyword>